<reference evidence="4" key="1">
    <citation type="submission" date="2023-07" db="EMBL/GenBank/DDBJ databases">
        <title>30 novel species of actinomycetes from the DSMZ collection.</title>
        <authorList>
            <person name="Nouioui I."/>
        </authorList>
    </citation>
    <scope>NUCLEOTIDE SEQUENCE [LARGE SCALE GENOMIC DNA]</scope>
    <source>
        <strain evidence="4">DSM 41635</strain>
    </source>
</reference>
<dbReference type="InterPro" id="IPR045629">
    <property type="entry name" value="DUF6232"/>
</dbReference>
<keyword evidence="2" id="KW-1133">Transmembrane helix</keyword>
<evidence type="ECO:0000313" key="4">
    <source>
        <dbReference type="Proteomes" id="UP001180503"/>
    </source>
</evidence>
<dbReference type="EMBL" id="JAVRFB010000019">
    <property type="protein sequence ID" value="MDT0404834.1"/>
    <property type="molecule type" value="Genomic_DNA"/>
</dbReference>
<feature type="transmembrane region" description="Helical" evidence="2">
    <location>
        <begin position="67"/>
        <end position="84"/>
    </location>
</feature>
<keyword evidence="2" id="KW-0812">Transmembrane</keyword>
<feature type="transmembrane region" description="Helical" evidence="2">
    <location>
        <begin position="96"/>
        <end position="115"/>
    </location>
</feature>
<name>A0ABU2QNQ4_9ACTN</name>
<dbReference type="Proteomes" id="UP001180503">
    <property type="component" value="Unassembled WGS sequence"/>
</dbReference>
<proteinExistence type="predicted"/>
<dbReference type="RefSeq" id="WP_051713901.1">
    <property type="nucleotide sequence ID" value="NZ_JAVRFB010000019.1"/>
</dbReference>
<feature type="compositionally biased region" description="Pro residues" evidence="1">
    <location>
        <begin position="9"/>
        <end position="23"/>
    </location>
</feature>
<evidence type="ECO:0000313" key="3">
    <source>
        <dbReference type="EMBL" id="MDT0404834.1"/>
    </source>
</evidence>
<evidence type="ECO:0000256" key="2">
    <source>
        <dbReference type="SAM" id="Phobius"/>
    </source>
</evidence>
<dbReference type="Pfam" id="PF19744">
    <property type="entry name" value="DUF6232"/>
    <property type="match status" value="1"/>
</dbReference>
<sequence length="191" mass="20563">MNYTGNIGAPPPQPPPPPPAPPKGGPLVLRVSRRILWVGTAAVPLHNIAWVDAFRLKPDWGAAFLRILKWLFGAFLVYAAIYYVSEGEARLGDGGGPAVVVLVIGLVVTFIELFSSKKPVLVVEMNSGSRVIVTLPTVEELRAIAGRIVDAIDNPAAEFTAIVQQFTSRHTHNYGPVVNMTGGRENTGFKL</sequence>
<accession>A0ABU2QNQ4</accession>
<gene>
    <name evidence="3" type="ORF">RM528_23630</name>
</gene>
<protein>
    <submittedName>
        <fullName evidence="3">DUF6232 family protein</fullName>
    </submittedName>
</protein>
<organism evidence="3 4">
    <name type="scientific">Streptomyces edwardsiae</name>
    <dbReference type="NCBI Taxonomy" id="3075527"/>
    <lineage>
        <taxon>Bacteria</taxon>
        <taxon>Bacillati</taxon>
        <taxon>Actinomycetota</taxon>
        <taxon>Actinomycetes</taxon>
        <taxon>Kitasatosporales</taxon>
        <taxon>Streptomycetaceae</taxon>
        <taxon>Streptomyces</taxon>
    </lineage>
</organism>
<feature type="region of interest" description="Disordered" evidence="1">
    <location>
        <begin position="1"/>
        <end position="23"/>
    </location>
</feature>
<comment type="caution">
    <text evidence="3">The sequence shown here is derived from an EMBL/GenBank/DDBJ whole genome shotgun (WGS) entry which is preliminary data.</text>
</comment>
<keyword evidence="2" id="KW-0472">Membrane</keyword>
<evidence type="ECO:0000256" key="1">
    <source>
        <dbReference type="SAM" id="MobiDB-lite"/>
    </source>
</evidence>